<dbReference type="OrthoDB" id="9807946at2"/>
<evidence type="ECO:0000313" key="2">
    <source>
        <dbReference type="EMBL" id="PHN05723.1"/>
    </source>
</evidence>
<accession>A0A2D0ND71</accession>
<name>A0A2D0ND71_FLAN2</name>
<protein>
    <submittedName>
        <fullName evidence="2">Uncharacterized protein</fullName>
    </submittedName>
</protein>
<evidence type="ECO:0000313" key="3">
    <source>
        <dbReference type="Proteomes" id="UP000223913"/>
    </source>
</evidence>
<dbReference type="Proteomes" id="UP000223913">
    <property type="component" value="Unassembled WGS sequence"/>
</dbReference>
<evidence type="ECO:0000256" key="1">
    <source>
        <dbReference type="SAM" id="SignalP"/>
    </source>
</evidence>
<reference evidence="2 3" key="1">
    <citation type="submission" date="2017-10" db="EMBL/GenBank/DDBJ databases">
        <title>The draft genome sequence of Lewinella nigricans NBRC 102662.</title>
        <authorList>
            <person name="Wang K."/>
        </authorList>
    </citation>
    <scope>NUCLEOTIDE SEQUENCE [LARGE SCALE GENOMIC DNA]</scope>
    <source>
        <strain evidence="2 3">NBRC 102662</strain>
    </source>
</reference>
<keyword evidence="3" id="KW-1185">Reference proteome</keyword>
<comment type="caution">
    <text evidence="2">The sequence shown here is derived from an EMBL/GenBank/DDBJ whole genome shotgun (WGS) entry which is preliminary data.</text>
</comment>
<sequence length="154" mass="17926">MLRQLTLSLFLILFCSFLHGQATTNNIHRSGQDYFEFGDGWIVNVDWNTTANYRYVNDKKAALETRYTFHFREKWNYENTITGETVTAPTAGHVTGAYVYNSGDDVYYDVQEVLHWVKDPVFGDYHLVQKVFFGLNPDTGYFEIIDIKIERATN</sequence>
<dbReference type="AlphaFoldDB" id="A0A2D0ND71"/>
<gene>
    <name evidence="2" type="ORF">CRP01_14700</name>
</gene>
<proteinExistence type="predicted"/>
<organism evidence="2 3">
    <name type="scientific">Flavilitoribacter nigricans (strain ATCC 23147 / DSM 23189 / NBRC 102662 / NCIMB 1420 / SS-2)</name>
    <name type="common">Lewinella nigricans</name>
    <dbReference type="NCBI Taxonomy" id="1122177"/>
    <lineage>
        <taxon>Bacteria</taxon>
        <taxon>Pseudomonadati</taxon>
        <taxon>Bacteroidota</taxon>
        <taxon>Saprospiria</taxon>
        <taxon>Saprospirales</taxon>
        <taxon>Lewinellaceae</taxon>
        <taxon>Flavilitoribacter</taxon>
    </lineage>
</organism>
<dbReference type="EMBL" id="PDUD01000020">
    <property type="protein sequence ID" value="PHN05723.1"/>
    <property type="molecule type" value="Genomic_DNA"/>
</dbReference>
<feature type="chain" id="PRO_5012813259" evidence="1">
    <location>
        <begin position="21"/>
        <end position="154"/>
    </location>
</feature>
<feature type="signal peptide" evidence="1">
    <location>
        <begin position="1"/>
        <end position="20"/>
    </location>
</feature>
<keyword evidence="1" id="KW-0732">Signal</keyword>
<dbReference type="RefSeq" id="WP_099150814.1">
    <property type="nucleotide sequence ID" value="NZ_PDUD01000020.1"/>
</dbReference>